<evidence type="ECO:0000313" key="3">
    <source>
        <dbReference type="Proteomes" id="UP000823771"/>
    </source>
</evidence>
<dbReference type="SUPFAM" id="SSF53067">
    <property type="entry name" value="Actin-like ATPase domain"/>
    <property type="match status" value="1"/>
</dbReference>
<dbReference type="InterPro" id="IPR049874">
    <property type="entry name" value="ROK_cs"/>
</dbReference>
<dbReference type="Proteomes" id="UP000823771">
    <property type="component" value="Unassembled WGS sequence"/>
</dbReference>
<dbReference type="SUPFAM" id="SSF46785">
    <property type="entry name" value="Winged helix' DNA-binding domain"/>
    <property type="match status" value="1"/>
</dbReference>
<dbReference type="PANTHER" id="PTHR18964:SF149">
    <property type="entry name" value="BIFUNCTIONAL UDP-N-ACETYLGLUCOSAMINE 2-EPIMERASE_N-ACETYLMANNOSAMINE KINASE"/>
    <property type="match status" value="1"/>
</dbReference>
<proteinExistence type="inferred from homology"/>
<dbReference type="PROSITE" id="PS01125">
    <property type="entry name" value="ROK"/>
    <property type="match status" value="1"/>
</dbReference>
<sequence length="400" mass="43114">MKGSFLNSPDGKNTIIKQKILGLCINEGDYSIAELSKETNTSIPTVTKLVSELIEDGYLEDLGKMGTSGGRRPSIYGLNPAAGYFVGADVSKSHVSIAVSNFKGSIIDYQDDVPFKLESTEQSMVELCSLLKNYISRLGIKEDSILAYGINLTGRVNNGTGYSFSYFLGEDKPLAPTLEDLLNTPVFIENDSRAMTYGEYICGMANNEKNMLFINVSWGLGMGMILDGKLYYGKSGYSGEIGHFPLLDNDIICQCGKVGCLETGASGLAVHRIFLEKLREGKASALSAKFNNGEEISLGDILDALAEEDVLAIEAVEEIGNTLGRAIAGLINIFNPELVVIGGRMSTAEEYLMLPIKSAINKHSLNIVSKDTVIKFSKLGKKAGPIGACMLSRSHLLGLL</sequence>
<dbReference type="Pfam" id="PF00480">
    <property type="entry name" value="ROK"/>
    <property type="match status" value="1"/>
</dbReference>
<reference evidence="2" key="2">
    <citation type="journal article" date="2021" name="PeerJ">
        <title>Extensive microbial diversity within the chicken gut microbiome revealed by metagenomics and culture.</title>
        <authorList>
            <person name="Gilroy R."/>
            <person name="Ravi A."/>
            <person name="Getino M."/>
            <person name="Pursley I."/>
            <person name="Horton D.L."/>
            <person name="Alikhan N.F."/>
            <person name="Baker D."/>
            <person name="Gharbi K."/>
            <person name="Hall N."/>
            <person name="Watson M."/>
            <person name="Adriaenssens E.M."/>
            <person name="Foster-Nyarko E."/>
            <person name="Jarju S."/>
            <person name="Secka A."/>
            <person name="Antonio M."/>
            <person name="Oren A."/>
            <person name="Chaudhuri R.R."/>
            <person name="La Ragione R."/>
            <person name="Hildebrand F."/>
            <person name="Pallen M.J."/>
        </authorList>
    </citation>
    <scope>NUCLEOTIDE SEQUENCE</scope>
    <source>
        <strain evidence="2">2478</strain>
    </source>
</reference>
<dbReference type="Gene3D" id="1.10.10.10">
    <property type="entry name" value="Winged helix-like DNA-binding domain superfamily/Winged helix DNA-binding domain"/>
    <property type="match status" value="1"/>
</dbReference>
<dbReference type="Pfam" id="PF13412">
    <property type="entry name" value="HTH_24"/>
    <property type="match status" value="1"/>
</dbReference>
<name>A0A9D9IVA7_9BACT</name>
<dbReference type="InterPro" id="IPR000600">
    <property type="entry name" value="ROK"/>
</dbReference>
<comment type="similarity">
    <text evidence="1">Belongs to the ROK (NagC/XylR) family.</text>
</comment>
<accession>A0A9D9IVA7</accession>
<dbReference type="InterPro" id="IPR036388">
    <property type="entry name" value="WH-like_DNA-bd_sf"/>
</dbReference>
<protein>
    <submittedName>
        <fullName evidence="2">ROK family transcriptional regulator</fullName>
    </submittedName>
</protein>
<dbReference type="InterPro" id="IPR043129">
    <property type="entry name" value="ATPase_NBD"/>
</dbReference>
<dbReference type="Gene3D" id="3.30.420.40">
    <property type="match status" value="2"/>
</dbReference>
<evidence type="ECO:0000256" key="1">
    <source>
        <dbReference type="ARBA" id="ARBA00006479"/>
    </source>
</evidence>
<gene>
    <name evidence="2" type="ORF">IAB80_07680</name>
</gene>
<comment type="caution">
    <text evidence="2">The sequence shown here is derived from an EMBL/GenBank/DDBJ whole genome shotgun (WGS) entry which is preliminary data.</text>
</comment>
<dbReference type="PANTHER" id="PTHR18964">
    <property type="entry name" value="ROK (REPRESSOR, ORF, KINASE) FAMILY"/>
    <property type="match status" value="1"/>
</dbReference>
<reference evidence="2" key="1">
    <citation type="submission" date="2020-10" db="EMBL/GenBank/DDBJ databases">
        <authorList>
            <person name="Gilroy R."/>
        </authorList>
    </citation>
    <scope>NUCLEOTIDE SEQUENCE</scope>
    <source>
        <strain evidence="2">2478</strain>
    </source>
</reference>
<dbReference type="InterPro" id="IPR036390">
    <property type="entry name" value="WH_DNA-bd_sf"/>
</dbReference>
<dbReference type="EMBL" id="JADILZ010000071">
    <property type="protein sequence ID" value="MBO8478750.1"/>
    <property type="molecule type" value="Genomic_DNA"/>
</dbReference>
<dbReference type="AlphaFoldDB" id="A0A9D9IVA7"/>
<organism evidence="2 3">
    <name type="scientific">Candidatus Cryptobacteroides excrementipullorum</name>
    <dbReference type="NCBI Taxonomy" id="2840761"/>
    <lineage>
        <taxon>Bacteria</taxon>
        <taxon>Pseudomonadati</taxon>
        <taxon>Bacteroidota</taxon>
        <taxon>Bacteroidia</taxon>
        <taxon>Bacteroidales</taxon>
        <taxon>Candidatus Cryptobacteroides</taxon>
    </lineage>
</organism>
<evidence type="ECO:0000313" key="2">
    <source>
        <dbReference type="EMBL" id="MBO8478750.1"/>
    </source>
</evidence>